<proteinExistence type="predicted"/>
<comment type="caution">
    <text evidence="2">The sequence shown here is derived from an EMBL/GenBank/DDBJ whole genome shotgun (WGS) entry which is preliminary data.</text>
</comment>
<dbReference type="InterPro" id="IPR051681">
    <property type="entry name" value="Ser/Thr_Kinases-Pseudokinases"/>
</dbReference>
<protein>
    <recommendedName>
        <fullName evidence="1">Protein kinase domain-containing protein</fullName>
    </recommendedName>
</protein>
<reference evidence="2 3" key="1">
    <citation type="submission" date="2019-07" db="EMBL/GenBank/DDBJ databases">
        <title>Venturia inaequalis Genome Resource.</title>
        <authorList>
            <person name="Lichtner F.J."/>
        </authorList>
    </citation>
    <scope>NUCLEOTIDE SEQUENCE [LARGE SCALE GENOMIC DNA]</scope>
    <source>
        <strain evidence="2 3">DMI_063113</strain>
    </source>
</reference>
<dbReference type="PANTHER" id="PTHR44329">
    <property type="entry name" value="SERINE/THREONINE-PROTEIN KINASE TNNI3K-RELATED"/>
    <property type="match status" value="1"/>
</dbReference>
<accession>A0A8H3VKR9</accession>
<dbReference type="GO" id="GO:0005524">
    <property type="term" value="F:ATP binding"/>
    <property type="evidence" value="ECO:0007669"/>
    <property type="project" value="InterPro"/>
</dbReference>
<dbReference type="Pfam" id="PF00069">
    <property type="entry name" value="Pkinase"/>
    <property type="match status" value="1"/>
</dbReference>
<evidence type="ECO:0000313" key="3">
    <source>
        <dbReference type="Proteomes" id="UP000490939"/>
    </source>
</evidence>
<dbReference type="SUPFAM" id="SSF56112">
    <property type="entry name" value="Protein kinase-like (PK-like)"/>
    <property type="match status" value="1"/>
</dbReference>
<organism evidence="2 3">
    <name type="scientific">Venturia inaequalis</name>
    <name type="common">Apple scab fungus</name>
    <dbReference type="NCBI Taxonomy" id="5025"/>
    <lineage>
        <taxon>Eukaryota</taxon>
        <taxon>Fungi</taxon>
        <taxon>Dikarya</taxon>
        <taxon>Ascomycota</taxon>
        <taxon>Pezizomycotina</taxon>
        <taxon>Dothideomycetes</taxon>
        <taxon>Pleosporomycetidae</taxon>
        <taxon>Venturiales</taxon>
        <taxon>Venturiaceae</taxon>
        <taxon>Venturia</taxon>
    </lineage>
</organism>
<sequence>MAPIAHVPKDGKYHIDPLDPMNVIKNIDPWYPPGLSVQDVLWAGHTAQIARLTETTVLKFVWEEDDSSAKKSLEIEHSILLALGDHDRITKYLGKNEYGLQFSHSGLCESPEYLRRKWARQAAEALAFVHAKDVIHSDFHPNNLLIDEHLDIQLCDFAGSVFGALDGGAMESVRFFLPRDPMSTPDTRSDLFALGSTMYFIMSDHEPYHQMADEEVADYFLRKIFPDVRELACGRIIEGCWKGEFSCAQDVVDAISEDVVTK</sequence>
<dbReference type="SMART" id="SM00220">
    <property type="entry name" value="S_TKc"/>
    <property type="match status" value="1"/>
</dbReference>
<evidence type="ECO:0000259" key="1">
    <source>
        <dbReference type="PROSITE" id="PS50011"/>
    </source>
</evidence>
<name>A0A8H3VKR9_VENIN</name>
<dbReference type="AlphaFoldDB" id="A0A8H3VKR9"/>
<dbReference type="GO" id="GO:0004674">
    <property type="term" value="F:protein serine/threonine kinase activity"/>
    <property type="evidence" value="ECO:0007669"/>
    <property type="project" value="TreeGrafter"/>
</dbReference>
<dbReference type="PROSITE" id="PS50011">
    <property type="entry name" value="PROTEIN_KINASE_DOM"/>
    <property type="match status" value="1"/>
</dbReference>
<evidence type="ECO:0000313" key="2">
    <source>
        <dbReference type="EMBL" id="KAE9989616.1"/>
    </source>
</evidence>
<dbReference type="EMBL" id="WNWR01000177">
    <property type="protein sequence ID" value="KAE9989616.1"/>
    <property type="molecule type" value="Genomic_DNA"/>
</dbReference>
<dbReference type="Proteomes" id="UP000490939">
    <property type="component" value="Unassembled WGS sequence"/>
</dbReference>
<dbReference type="InterPro" id="IPR000719">
    <property type="entry name" value="Prot_kinase_dom"/>
</dbReference>
<dbReference type="Gene3D" id="1.10.510.10">
    <property type="entry name" value="Transferase(Phosphotransferase) domain 1"/>
    <property type="match status" value="1"/>
</dbReference>
<gene>
    <name evidence="2" type="ORF">EG327_002452</name>
</gene>
<feature type="domain" description="Protein kinase" evidence="1">
    <location>
        <begin position="35"/>
        <end position="262"/>
    </location>
</feature>
<keyword evidence="3" id="KW-1185">Reference proteome</keyword>
<dbReference type="InterPro" id="IPR011009">
    <property type="entry name" value="Kinase-like_dom_sf"/>
</dbReference>